<dbReference type="InterPro" id="IPR025234">
    <property type="entry name" value="YjzH-like"/>
</dbReference>
<dbReference type="Proteomes" id="UP000609121">
    <property type="component" value="Unassembled WGS sequence"/>
</dbReference>
<keyword evidence="2" id="KW-1185">Reference proteome</keyword>
<reference evidence="1" key="1">
    <citation type="submission" date="2020-09" db="EMBL/GenBank/DDBJ databases">
        <title>A novel bacterium of genus Mangrovicoccus, isolated from South China Sea.</title>
        <authorList>
            <person name="Huang H."/>
            <person name="Mo K."/>
            <person name="Hu Y."/>
        </authorList>
    </citation>
    <scope>NUCLEOTIDE SEQUENCE</scope>
    <source>
        <strain evidence="1">HB182678</strain>
    </source>
</reference>
<dbReference type="AlphaFoldDB" id="A0A8J7CWP9"/>
<evidence type="ECO:0000313" key="1">
    <source>
        <dbReference type="EMBL" id="MBE3639839.1"/>
    </source>
</evidence>
<organism evidence="1 2">
    <name type="scientific">Mangrovicoccus algicola</name>
    <dbReference type="NCBI Taxonomy" id="2771008"/>
    <lineage>
        <taxon>Bacteria</taxon>
        <taxon>Pseudomonadati</taxon>
        <taxon>Pseudomonadota</taxon>
        <taxon>Alphaproteobacteria</taxon>
        <taxon>Rhodobacterales</taxon>
        <taxon>Paracoccaceae</taxon>
        <taxon>Mangrovicoccus</taxon>
    </lineage>
</organism>
<name>A0A8J7CWP9_9RHOB</name>
<comment type="caution">
    <text evidence="1">The sequence shown here is derived from an EMBL/GenBank/DDBJ whole genome shotgun (WGS) entry which is preliminary data.</text>
</comment>
<dbReference type="EMBL" id="JACVXA010000060">
    <property type="protein sequence ID" value="MBE3639839.1"/>
    <property type="molecule type" value="Genomic_DNA"/>
</dbReference>
<accession>A0A8J7CWP9</accession>
<dbReference type="Pfam" id="PF13783">
    <property type="entry name" value="DUF4177"/>
    <property type="match status" value="1"/>
</dbReference>
<evidence type="ECO:0000313" key="2">
    <source>
        <dbReference type="Proteomes" id="UP000609121"/>
    </source>
</evidence>
<protein>
    <submittedName>
        <fullName evidence="1">DUF4177 domain-containing protein</fullName>
    </submittedName>
</protein>
<gene>
    <name evidence="1" type="ORF">ICN82_16675</name>
</gene>
<dbReference type="RefSeq" id="WP_193184978.1">
    <property type="nucleotide sequence ID" value="NZ_JACVXA010000060.1"/>
</dbReference>
<proteinExistence type="predicted"/>
<sequence length="96" mass="10456">MSYEYQVIPAPERGQKARGAKTPDARYAAALAQVLNEEAAQGWEFQRAEVLPSQEKQGLTGTRTVYVNVLVFRRARPSPARELPAEAAAETAVSPA</sequence>